<gene>
    <name evidence="2" type="ORF">F2Q69_00049079</name>
</gene>
<comment type="caution">
    <text evidence="2">The sequence shown here is derived from an EMBL/GenBank/DDBJ whole genome shotgun (WGS) entry which is preliminary data.</text>
</comment>
<dbReference type="AlphaFoldDB" id="A0A8S9PTW2"/>
<sequence length="63" mass="6640">MLPGWDPDLAFGDGSGTSDVPISDFDDFFDGLPSGFDIPPATNKSGGRKSSRKDLVSSTGYKL</sequence>
<feature type="region of interest" description="Disordered" evidence="1">
    <location>
        <begin position="36"/>
        <end position="63"/>
    </location>
</feature>
<proteinExistence type="predicted"/>
<protein>
    <submittedName>
        <fullName evidence="2">Uncharacterized protein</fullName>
    </submittedName>
</protein>
<dbReference type="Proteomes" id="UP000712600">
    <property type="component" value="Unassembled WGS sequence"/>
</dbReference>
<evidence type="ECO:0000256" key="1">
    <source>
        <dbReference type="SAM" id="MobiDB-lite"/>
    </source>
</evidence>
<reference evidence="2" key="1">
    <citation type="submission" date="2019-12" db="EMBL/GenBank/DDBJ databases">
        <title>Genome sequencing and annotation of Brassica cretica.</title>
        <authorList>
            <person name="Studholme D.J."/>
            <person name="Sarris P."/>
        </authorList>
    </citation>
    <scope>NUCLEOTIDE SEQUENCE</scope>
    <source>
        <strain evidence="2">PFS-109/04</strain>
        <tissue evidence="2">Leaf</tissue>
    </source>
</reference>
<organism evidence="2 3">
    <name type="scientific">Brassica cretica</name>
    <name type="common">Mustard</name>
    <dbReference type="NCBI Taxonomy" id="69181"/>
    <lineage>
        <taxon>Eukaryota</taxon>
        <taxon>Viridiplantae</taxon>
        <taxon>Streptophyta</taxon>
        <taxon>Embryophyta</taxon>
        <taxon>Tracheophyta</taxon>
        <taxon>Spermatophyta</taxon>
        <taxon>Magnoliopsida</taxon>
        <taxon>eudicotyledons</taxon>
        <taxon>Gunneridae</taxon>
        <taxon>Pentapetalae</taxon>
        <taxon>rosids</taxon>
        <taxon>malvids</taxon>
        <taxon>Brassicales</taxon>
        <taxon>Brassicaceae</taxon>
        <taxon>Brassiceae</taxon>
        <taxon>Brassica</taxon>
    </lineage>
</organism>
<name>A0A8S9PTW2_BRACR</name>
<dbReference type="EMBL" id="QGKX02001347">
    <property type="protein sequence ID" value="KAF3521882.1"/>
    <property type="molecule type" value="Genomic_DNA"/>
</dbReference>
<accession>A0A8S9PTW2</accession>
<evidence type="ECO:0000313" key="2">
    <source>
        <dbReference type="EMBL" id="KAF3521882.1"/>
    </source>
</evidence>
<evidence type="ECO:0000313" key="3">
    <source>
        <dbReference type="Proteomes" id="UP000712600"/>
    </source>
</evidence>